<evidence type="ECO:0000256" key="4">
    <source>
        <dbReference type="ARBA" id="ARBA00011738"/>
    </source>
</evidence>
<evidence type="ECO:0000313" key="14">
    <source>
        <dbReference type="EMBL" id="ABK99143.1"/>
    </source>
</evidence>
<keyword evidence="6" id="KW-0479">Metal-binding</keyword>
<dbReference type="eggNOG" id="COG0715">
    <property type="taxonomic scope" value="Bacteria"/>
</dbReference>
<evidence type="ECO:0000256" key="1">
    <source>
        <dbReference type="ARBA" id="ARBA00003469"/>
    </source>
</evidence>
<dbReference type="GO" id="GO:0046872">
    <property type="term" value="F:metal ion binding"/>
    <property type="evidence" value="ECO:0007669"/>
    <property type="project" value="UniProtKB-KW"/>
</dbReference>
<dbReference type="Gene3D" id="3.40.190.10">
    <property type="entry name" value="Periplasmic binding protein-like II"/>
    <property type="match status" value="2"/>
</dbReference>
<evidence type="ECO:0000259" key="13">
    <source>
        <dbReference type="Pfam" id="PF09084"/>
    </source>
</evidence>
<dbReference type="EMBL" id="CP000482">
    <property type="protein sequence ID" value="ABK99143.1"/>
    <property type="molecule type" value="Genomic_DNA"/>
</dbReference>
<name>A1AP73_PELPD</name>
<keyword evidence="15" id="KW-1185">Reference proteome</keyword>
<dbReference type="PANTHER" id="PTHR31528">
    <property type="entry name" value="4-AMINO-5-HYDROXYMETHYL-2-METHYLPYRIMIDINE PHOSPHATE SYNTHASE THI11-RELATED"/>
    <property type="match status" value="1"/>
</dbReference>
<comment type="subunit">
    <text evidence="4">Homodimer.</text>
</comment>
<comment type="similarity">
    <text evidence="3">Belongs to the NMT1/THI5 family.</text>
</comment>
<evidence type="ECO:0000256" key="12">
    <source>
        <dbReference type="SAM" id="MobiDB-lite"/>
    </source>
</evidence>
<protein>
    <recommendedName>
        <fullName evidence="10">Thiamine pyrimidine synthase</fullName>
    </recommendedName>
</protein>
<evidence type="ECO:0000313" key="15">
    <source>
        <dbReference type="Proteomes" id="UP000006732"/>
    </source>
</evidence>
<dbReference type="KEGG" id="ppd:Ppro_1528"/>
<sequence length="357" mass="40110">MQPQTMGDGVYGGSRQHERQRMRTPGAGPPRLITVLLPLLVTVVMLTQAHAAVAETLKKASLLPLWSPQAQFAGYYTALERGIYRKHGIDLTIITGGPNRSPSAYLANGTADFTMLWLTTAMQQRSAGVRLVNIAQVVQNSSLMLVARKSSGIRTPADMNGKKIGLWGDPFAIPPTVFFTRQRLSVRTVPQSYTINLFLRGGIDVASAMWYNEYHTIINAGIDPDELSLFFFKDLGLNLPEDGLYALEKTVRRDPALVDSFVRATLEGWEYAFSHPDEALDIVIKQMRLARIPANRTHQKWMLERMRDLIAPRDGQALTGALNREDYQATGRILQKERMIRAIPDYDAFTRRPDVRR</sequence>
<dbReference type="AlphaFoldDB" id="A1AP73"/>
<evidence type="ECO:0000256" key="11">
    <source>
        <dbReference type="ARBA" id="ARBA00048179"/>
    </source>
</evidence>
<keyword evidence="7" id="KW-0663">Pyridoxal phosphate</keyword>
<evidence type="ECO:0000256" key="2">
    <source>
        <dbReference type="ARBA" id="ARBA00004948"/>
    </source>
</evidence>
<accession>A1AP73</accession>
<reference evidence="14 15" key="1">
    <citation type="submission" date="2006-10" db="EMBL/GenBank/DDBJ databases">
        <title>Complete sequence of chromosome of Pelobacter propionicus DSM 2379.</title>
        <authorList>
            <consortium name="US DOE Joint Genome Institute"/>
            <person name="Copeland A."/>
            <person name="Lucas S."/>
            <person name="Lapidus A."/>
            <person name="Barry K."/>
            <person name="Detter J.C."/>
            <person name="Glavina del Rio T."/>
            <person name="Hammon N."/>
            <person name="Israni S."/>
            <person name="Dalin E."/>
            <person name="Tice H."/>
            <person name="Pitluck S."/>
            <person name="Saunders E."/>
            <person name="Brettin T."/>
            <person name="Bruce D."/>
            <person name="Han C."/>
            <person name="Tapia R."/>
            <person name="Schmutz J."/>
            <person name="Larimer F."/>
            <person name="Land M."/>
            <person name="Hauser L."/>
            <person name="Kyrpides N."/>
            <person name="Kim E."/>
            <person name="Lovley D."/>
            <person name="Richardson P."/>
        </authorList>
    </citation>
    <scope>NUCLEOTIDE SEQUENCE [LARGE SCALE GENOMIC DNA]</scope>
    <source>
        <strain evidence="15">DSM 2379 / NBRC 103807 / OttBd1</strain>
    </source>
</reference>
<dbReference type="Pfam" id="PF09084">
    <property type="entry name" value="NMT1"/>
    <property type="match status" value="1"/>
</dbReference>
<evidence type="ECO:0000256" key="3">
    <source>
        <dbReference type="ARBA" id="ARBA00009406"/>
    </source>
</evidence>
<dbReference type="InterPro" id="IPR015168">
    <property type="entry name" value="SsuA/THI5"/>
</dbReference>
<evidence type="ECO:0000256" key="8">
    <source>
        <dbReference type="ARBA" id="ARBA00022977"/>
    </source>
</evidence>
<dbReference type="SUPFAM" id="SSF53850">
    <property type="entry name" value="Periplasmic binding protein-like II"/>
    <property type="match status" value="1"/>
</dbReference>
<dbReference type="Proteomes" id="UP000006732">
    <property type="component" value="Chromosome"/>
</dbReference>
<dbReference type="PANTHER" id="PTHR31528:SF1">
    <property type="entry name" value="4-AMINO-5-HYDROXYMETHYL-2-METHYLPYRIMIDINE PHOSPHATE SYNTHASE THI11-RELATED"/>
    <property type="match status" value="1"/>
</dbReference>
<feature type="domain" description="SsuA/THI5-like" evidence="13">
    <location>
        <begin position="70"/>
        <end position="279"/>
    </location>
</feature>
<evidence type="ECO:0000256" key="9">
    <source>
        <dbReference type="ARBA" id="ARBA00023004"/>
    </source>
</evidence>
<proteinExistence type="inferred from homology"/>
<dbReference type="InterPro" id="IPR027939">
    <property type="entry name" value="NMT1/THI5"/>
</dbReference>
<keyword evidence="9" id="KW-0408">Iron</keyword>
<comment type="function">
    <text evidence="1">Responsible for the formation of the pyrimidine heterocycle in the thiamine biosynthesis pathway. Catalyzes the formation of hydroxymethylpyrimidine phosphate (HMP-P) from histidine and pyridoxal phosphate (PLP). The protein uses PLP and the active site histidine to form HMP-P, generating an inactive enzyme. The enzyme can only undergo a single turnover, which suggests it is a suicide enzyme.</text>
</comment>
<dbReference type="STRING" id="338966.Ppro_1528"/>
<dbReference type="GO" id="GO:0009228">
    <property type="term" value="P:thiamine biosynthetic process"/>
    <property type="evidence" value="ECO:0007669"/>
    <property type="project" value="UniProtKB-KW"/>
</dbReference>
<keyword evidence="8" id="KW-0784">Thiamine biosynthesis</keyword>
<dbReference type="HOGENOM" id="CLU_028871_1_3_7"/>
<dbReference type="GO" id="GO:0016740">
    <property type="term" value="F:transferase activity"/>
    <property type="evidence" value="ECO:0007669"/>
    <property type="project" value="UniProtKB-KW"/>
</dbReference>
<comment type="pathway">
    <text evidence="2">Cofactor biosynthesis; thiamine diphosphate biosynthesis.</text>
</comment>
<comment type="catalytic activity">
    <reaction evidence="11">
        <text>N(6)-(pyridoxal phosphate)-L-lysyl-[4-amino-5-hydroxymethyl-2-methylpyrimidine phosphate synthase] + L-histidyl-[4-amino-5-hydroxymethyl-2-methylpyrimidine phosphate synthase] + 2 Fe(3+) + 4 H2O = L-lysyl-[4-amino-5-hydroxymethyl-2-methylpyrimidine phosphate synthase] + (2S)-2-amino-5-hydroxy-4-oxopentanoyl-[4-amino-5-hydroxymethyl-2-methylpyrimidine phosphate synthase] + 4-amino-2-methyl-5-(phosphooxymethyl)pyrimidine + 3-oxopropanoate + 2 Fe(2+) + 2 H(+)</text>
        <dbReference type="Rhea" id="RHEA:65756"/>
        <dbReference type="Rhea" id="RHEA-COMP:16892"/>
        <dbReference type="Rhea" id="RHEA-COMP:16893"/>
        <dbReference type="Rhea" id="RHEA-COMP:16894"/>
        <dbReference type="Rhea" id="RHEA-COMP:16895"/>
        <dbReference type="ChEBI" id="CHEBI:15377"/>
        <dbReference type="ChEBI" id="CHEBI:15378"/>
        <dbReference type="ChEBI" id="CHEBI:29033"/>
        <dbReference type="ChEBI" id="CHEBI:29034"/>
        <dbReference type="ChEBI" id="CHEBI:29969"/>
        <dbReference type="ChEBI" id="CHEBI:29979"/>
        <dbReference type="ChEBI" id="CHEBI:33190"/>
        <dbReference type="ChEBI" id="CHEBI:58354"/>
        <dbReference type="ChEBI" id="CHEBI:143915"/>
        <dbReference type="ChEBI" id="CHEBI:157692"/>
    </reaction>
    <physiologicalReaction direction="left-to-right" evidence="11">
        <dbReference type="Rhea" id="RHEA:65757"/>
    </physiologicalReaction>
</comment>
<gene>
    <name evidence="14" type="ordered locus">Ppro_1528</name>
</gene>
<feature type="region of interest" description="Disordered" evidence="12">
    <location>
        <begin position="1"/>
        <end position="27"/>
    </location>
</feature>
<evidence type="ECO:0000256" key="7">
    <source>
        <dbReference type="ARBA" id="ARBA00022898"/>
    </source>
</evidence>
<evidence type="ECO:0000256" key="6">
    <source>
        <dbReference type="ARBA" id="ARBA00022723"/>
    </source>
</evidence>
<evidence type="ECO:0000256" key="10">
    <source>
        <dbReference type="ARBA" id="ARBA00033171"/>
    </source>
</evidence>
<organism evidence="14 15">
    <name type="scientific">Pelobacter propionicus (strain DSM 2379 / NBRC 103807 / OttBd1)</name>
    <dbReference type="NCBI Taxonomy" id="338966"/>
    <lineage>
        <taxon>Bacteria</taxon>
        <taxon>Pseudomonadati</taxon>
        <taxon>Thermodesulfobacteriota</taxon>
        <taxon>Desulfuromonadia</taxon>
        <taxon>Desulfuromonadales</taxon>
        <taxon>Desulfuromonadaceae</taxon>
        <taxon>Pelobacter</taxon>
    </lineage>
</organism>
<keyword evidence="5" id="KW-0808">Transferase</keyword>
<evidence type="ECO:0000256" key="5">
    <source>
        <dbReference type="ARBA" id="ARBA00022679"/>
    </source>
</evidence>